<protein>
    <submittedName>
        <fullName evidence="3">Uncharacterized protein</fullName>
    </submittedName>
</protein>
<name>A0A4T0R1J4_9BASI</name>
<dbReference type="EMBL" id="SPRH01000011">
    <property type="protein sequence ID" value="TIC02511.1"/>
    <property type="molecule type" value="Genomic_DNA"/>
</dbReference>
<sequence length="88" mass="9769">MGRKSSEISSQDVFPRHSNRTSLNFADDTPVCNEWTISLLESRDVTHQVGLAAINNNTGRITLTQNACANYNYVDCGLCYILKDVTPC</sequence>
<evidence type="ECO:0000256" key="1">
    <source>
        <dbReference type="SAM" id="MobiDB-lite"/>
    </source>
</evidence>
<dbReference type="Proteomes" id="UP000305647">
    <property type="component" value="Unassembled WGS sequence"/>
</dbReference>
<gene>
    <name evidence="3" type="ORF">E3Q10_01607</name>
    <name evidence="2" type="ORF">E3Q17_01363</name>
</gene>
<dbReference type="Proteomes" id="UP000307169">
    <property type="component" value="Unassembled WGS sequence"/>
</dbReference>
<dbReference type="EMBL" id="SPRO01000012">
    <property type="protein sequence ID" value="TIC31415.1"/>
    <property type="molecule type" value="Genomic_DNA"/>
</dbReference>
<dbReference type="AlphaFoldDB" id="A0A4T0R1J4"/>
<evidence type="ECO:0000313" key="2">
    <source>
        <dbReference type="EMBL" id="TIC02511.1"/>
    </source>
</evidence>
<proteinExistence type="predicted"/>
<evidence type="ECO:0000313" key="5">
    <source>
        <dbReference type="Proteomes" id="UP000307169"/>
    </source>
</evidence>
<comment type="caution">
    <text evidence="3">The sequence shown here is derived from an EMBL/GenBank/DDBJ whole genome shotgun (WGS) entry which is preliminary data.</text>
</comment>
<feature type="region of interest" description="Disordered" evidence="1">
    <location>
        <begin position="1"/>
        <end position="21"/>
    </location>
</feature>
<organism evidence="3 4">
    <name type="scientific">Wallemia mellicola</name>
    <dbReference type="NCBI Taxonomy" id="1708541"/>
    <lineage>
        <taxon>Eukaryota</taxon>
        <taxon>Fungi</taxon>
        <taxon>Dikarya</taxon>
        <taxon>Basidiomycota</taxon>
        <taxon>Wallemiomycotina</taxon>
        <taxon>Wallemiomycetes</taxon>
        <taxon>Wallemiales</taxon>
        <taxon>Wallemiaceae</taxon>
        <taxon>Wallemia</taxon>
    </lineage>
</organism>
<reference evidence="4 5" key="1">
    <citation type="submission" date="2019-03" db="EMBL/GenBank/DDBJ databases">
        <title>Sequencing 25 genomes of Wallemia mellicola.</title>
        <authorList>
            <person name="Gostincar C."/>
        </authorList>
    </citation>
    <scope>NUCLEOTIDE SEQUENCE [LARGE SCALE GENOMIC DNA]</scope>
    <source>
        <strain evidence="2 5">EXF-1262</strain>
        <strain evidence="3 4">EXF-8738</strain>
    </source>
</reference>
<evidence type="ECO:0000313" key="4">
    <source>
        <dbReference type="Proteomes" id="UP000305647"/>
    </source>
</evidence>
<evidence type="ECO:0000313" key="3">
    <source>
        <dbReference type="EMBL" id="TIC31415.1"/>
    </source>
</evidence>
<accession>A0A4T0R1J4</accession>